<accession>A0ABM8G8A1</accession>
<name>A0ABM8G8A1_9MICO</name>
<organism evidence="1 2">
    <name type="scientific">Naasia aerilata</name>
    <dbReference type="NCBI Taxonomy" id="1162966"/>
    <lineage>
        <taxon>Bacteria</taxon>
        <taxon>Bacillati</taxon>
        <taxon>Actinomycetota</taxon>
        <taxon>Actinomycetes</taxon>
        <taxon>Micrococcales</taxon>
        <taxon>Microbacteriaceae</taxon>
        <taxon>Naasia</taxon>
    </lineage>
</organism>
<reference evidence="2" key="1">
    <citation type="journal article" date="2019" name="Int. J. Syst. Evol. Microbiol.">
        <title>The Global Catalogue of Microorganisms (GCM) 10K type strain sequencing project: providing services to taxonomists for standard genome sequencing and annotation.</title>
        <authorList>
            <consortium name="The Broad Institute Genomics Platform"/>
            <consortium name="The Broad Institute Genome Sequencing Center for Infectious Disease"/>
            <person name="Wu L."/>
            <person name="Ma J."/>
        </authorList>
    </citation>
    <scope>NUCLEOTIDE SEQUENCE [LARGE SCALE GENOMIC DNA]</scope>
    <source>
        <strain evidence="2">NBRC 108725</strain>
    </source>
</reference>
<gene>
    <name evidence="1" type="ORF">GCM10025866_02390</name>
</gene>
<sequence>MLVSRAGDPAAVSARAERTVELALADFSVDAADAAVSVDCRAGGGCRPGDEVTATVRVIVPLPFVPDGLPLSLPVEGTATLAVARFPSPSP</sequence>
<dbReference type="EMBL" id="AP027731">
    <property type="protein sequence ID" value="BDZ44330.1"/>
    <property type="molecule type" value="Genomic_DNA"/>
</dbReference>
<evidence type="ECO:0000313" key="1">
    <source>
        <dbReference type="EMBL" id="BDZ44330.1"/>
    </source>
</evidence>
<dbReference type="Proteomes" id="UP001321498">
    <property type="component" value="Chromosome"/>
</dbReference>
<evidence type="ECO:0000313" key="2">
    <source>
        <dbReference type="Proteomes" id="UP001321498"/>
    </source>
</evidence>
<proteinExistence type="predicted"/>
<dbReference type="RefSeq" id="WP_286277797.1">
    <property type="nucleotide sequence ID" value="NZ_AP027731.1"/>
</dbReference>
<keyword evidence="2" id="KW-1185">Reference proteome</keyword>
<protein>
    <submittedName>
        <fullName evidence="1">Uncharacterized protein</fullName>
    </submittedName>
</protein>